<evidence type="ECO:0000256" key="1">
    <source>
        <dbReference type="SAM" id="Phobius"/>
    </source>
</evidence>
<keyword evidence="1" id="KW-0812">Transmembrane</keyword>
<gene>
    <name evidence="2" type="ORF">C7431_11044</name>
</gene>
<proteinExistence type="predicted"/>
<name>A0A2V2B761_9GAMM</name>
<dbReference type="Proteomes" id="UP000245981">
    <property type="component" value="Unassembled WGS sequence"/>
</dbReference>
<evidence type="ECO:0000313" key="2">
    <source>
        <dbReference type="EMBL" id="PWK94550.1"/>
    </source>
</evidence>
<keyword evidence="1" id="KW-1133">Transmembrane helix</keyword>
<keyword evidence="1" id="KW-0472">Membrane</keyword>
<sequence>MSDSDKPVYPPGYWRNAGLDLDFVGVPGYLFLFYLFWFRFPSLDTLYLITAIIAFFRLLSAFGWTLSKILTRLTRLFRGTSLSGRPWWYRRFTGGE</sequence>
<dbReference type="EMBL" id="QGHF01000010">
    <property type="protein sequence ID" value="PWK94550.1"/>
    <property type="molecule type" value="Genomic_DNA"/>
</dbReference>
<accession>A0A2V2B761</accession>
<dbReference type="AlphaFoldDB" id="A0A2V2B761"/>
<dbReference type="OrthoDB" id="6922679at2"/>
<feature type="transmembrane region" description="Helical" evidence="1">
    <location>
        <begin position="21"/>
        <end position="40"/>
    </location>
</feature>
<protein>
    <submittedName>
        <fullName evidence="2">Intracellular multiplication protein IcmT</fullName>
    </submittedName>
</protein>
<dbReference type="NCBIfam" id="NF038220">
    <property type="entry name" value="IcmT_TraK"/>
    <property type="match status" value="1"/>
</dbReference>
<reference evidence="2 3" key="1">
    <citation type="submission" date="2018-05" db="EMBL/GenBank/DDBJ databases">
        <title>Genomic Encyclopedia of Type Strains, Phase IV (KMG-V): Genome sequencing to study the core and pangenomes of soil and plant-associated prokaryotes.</title>
        <authorList>
            <person name="Whitman W."/>
        </authorList>
    </citation>
    <scope>NUCLEOTIDE SEQUENCE [LARGE SCALE GENOMIC DNA]</scope>
    <source>
        <strain evidence="2 3">PNA 200-10</strain>
    </source>
</reference>
<organism evidence="2 3">
    <name type="scientific">Pantoea allii</name>
    <dbReference type="NCBI Taxonomy" id="574096"/>
    <lineage>
        <taxon>Bacteria</taxon>
        <taxon>Pseudomonadati</taxon>
        <taxon>Pseudomonadota</taxon>
        <taxon>Gammaproteobacteria</taxon>
        <taxon>Enterobacterales</taxon>
        <taxon>Erwiniaceae</taxon>
        <taxon>Pantoea</taxon>
    </lineage>
</organism>
<dbReference type="InterPro" id="IPR047756">
    <property type="entry name" value="IcmT-like"/>
</dbReference>
<dbReference type="RefSeq" id="WP_109717984.1">
    <property type="nucleotide sequence ID" value="NZ_QGHF01000010.1"/>
</dbReference>
<feature type="transmembrane region" description="Helical" evidence="1">
    <location>
        <begin position="46"/>
        <end position="66"/>
    </location>
</feature>
<comment type="caution">
    <text evidence="2">The sequence shown here is derived from an EMBL/GenBank/DDBJ whole genome shotgun (WGS) entry which is preliminary data.</text>
</comment>
<evidence type="ECO:0000313" key="3">
    <source>
        <dbReference type="Proteomes" id="UP000245981"/>
    </source>
</evidence>